<dbReference type="Proteomes" id="UP000009022">
    <property type="component" value="Unassembled WGS sequence"/>
</dbReference>
<evidence type="ECO:0000256" key="1">
    <source>
        <dbReference type="PIRSR" id="PIRSR640198-1"/>
    </source>
</evidence>
<feature type="domain" description="Fido" evidence="3">
    <location>
        <begin position="155"/>
        <end position="313"/>
    </location>
</feature>
<protein>
    <recommendedName>
        <fullName evidence="3">Fido domain-containing protein</fullName>
    </recommendedName>
</protein>
<dbReference type="GO" id="GO:0005524">
    <property type="term" value="F:ATP binding"/>
    <property type="evidence" value="ECO:0007669"/>
    <property type="project" value="UniProtKB-KW"/>
</dbReference>
<dbReference type="OrthoDB" id="6059759at2759"/>
<dbReference type="SUPFAM" id="SSF140931">
    <property type="entry name" value="Fic-like"/>
    <property type="match status" value="1"/>
</dbReference>
<evidence type="ECO:0000313" key="5">
    <source>
        <dbReference type="Proteomes" id="UP000009022"/>
    </source>
</evidence>
<dbReference type="PhylomeDB" id="B3RWP9"/>
<dbReference type="STRING" id="10228.B3RWP9"/>
<keyword evidence="2" id="KW-0067">ATP-binding</keyword>
<dbReference type="InterPro" id="IPR040198">
    <property type="entry name" value="Fido_containing"/>
</dbReference>
<dbReference type="eggNOG" id="ENOG502SADD">
    <property type="taxonomic scope" value="Eukaryota"/>
</dbReference>
<feature type="binding site" evidence="2">
    <location>
        <begin position="255"/>
        <end position="262"/>
    </location>
    <ligand>
        <name>ATP</name>
        <dbReference type="ChEBI" id="CHEBI:30616"/>
    </ligand>
</feature>
<dbReference type="InParanoid" id="B3RWP9"/>
<reference evidence="4 5" key="1">
    <citation type="journal article" date="2008" name="Nature">
        <title>The Trichoplax genome and the nature of placozoans.</title>
        <authorList>
            <person name="Srivastava M."/>
            <person name="Begovic E."/>
            <person name="Chapman J."/>
            <person name="Putnam N.H."/>
            <person name="Hellsten U."/>
            <person name="Kawashima T."/>
            <person name="Kuo A."/>
            <person name="Mitros T."/>
            <person name="Salamov A."/>
            <person name="Carpenter M.L."/>
            <person name="Signorovitch A.Y."/>
            <person name="Moreno M.A."/>
            <person name="Kamm K."/>
            <person name="Grimwood J."/>
            <person name="Schmutz J."/>
            <person name="Shapiro H."/>
            <person name="Grigoriev I.V."/>
            <person name="Buss L.W."/>
            <person name="Schierwater B."/>
            <person name="Dellaporta S.L."/>
            <person name="Rokhsar D.S."/>
        </authorList>
    </citation>
    <scope>NUCLEOTIDE SEQUENCE [LARGE SCALE GENOMIC DNA]</scope>
    <source>
        <strain evidence="4 5">Grell-BS-1999</strain>
    </source>
</reference>
<keyword evidence="2" id="KW-0547">Nucleotide-binding</keyword>
<dbReference type="KEGG" id="tad:TRIADDRAFT_56834"/>
<dbReference type="CTD" id="6754273"/>
<dbReference type="OMA" id="RNDYLES"/>
<evidence type="ECO:0000313" key="4">
    <source>
        <dbReference type="EMBL" id="EDV24734.1"/>
    </source>
</evidence>
<dbReference type="EMBL" id="DS985245">
    <property type="protein sequence ID" value="EDV24734.1"/>
    <property type="molecule type" value="Genomic_DNA"/>
</dbReference>
<dbReference type="InterPro" id="IPR036597">
    <property type="entry name" value="Fido-like_dom_sf"/>
</dbReference>
<dbReference type="Gene3D" id="1.10.3290.10">
    <property type="entry name" value="Fido-like domain"/>
    <property type="match status" value="1"/>
</dbReference>
<dbReference type="InterPro" id="IPR003812">
    <property type="entry name" value="Fido"/>
</dbReference>
<dbReference type="RefSeq" id="XP_002112624.1">
    <property type="nucleotide sequence ID" value="XM_002112588.1"/>
</dbReference>
<organism evidence="4 5">
    <name type="scientific">Trichoplax adhaerens</name>
    <name type="common">Trichoplax reptans</name>
    <dbReference type="NCBI Taxonomy" id="10228"/>
    <lineage>
        <taxon>Eukaryota</taxon>
        <taxon>Metazoa</taxon>
        <taxon>Placozoa</taxon>
        <taxon>Uniplacotomia</taxon>
        <taxon>Trichoplacea</taxon>
        <taxon>Trichoplacidae</taxon>
        <taxon>Trichoplax</taxon>
    </lineage>
</organism>
<dbReference type="AlphaFoldDB" id="B3RWP9"/>
<feature type="active site" evidence="1">
    <location>
        <position position="251"/>
    </location>
</feature>
<dbReference type="Pfam" id="PF02661">
    <property type="entry name" value="Fic"/>
    <property type="match status" value="1"/>
</dbReference>
<dbReference type="PANTHER" id="PTHR13504">
    <property type="entry name" value="FIDO DOMAIN-CONTAINING PROTEIN DDB_G0283145"/>
    <property type="match status" value="1"/>
</dbReference>
<name>B3RWP9_TRIAD</name>
<sequence>MSLIEELQDNFGSGLNIKLCKHYTETYLEFDLYNQEPFWQSKKKNWPTLSQMLNDIKNWLNQITEIAHDNTKAKLNDLIKDFRFKTLQKMILYTANGEDEGTQTIEIVDKMVKSLIDKTKDSSFTAHKDKKISYQIGEATLFLKDASSSIVPRSLTPSFICEVHEILMKDLMSGCSSEEGKYRSAKAFTKYAHEQIDYEDPEHIENRLCHLCDHYNYMLVFIYEIRNDKQKQMEIVFKCCAWFILNFLKIHPFSDGNGRTARLIASYILGIISPIEIPIYNVYSDSNKEEYVQTIKLGQQDCSKRGLLAIMIIESCWHMLFDLAKKMKL</sequence>
<proteinExistence type="predicted"/>
<gene>
    <name evidence="4" type="ORF">TRIADDRAFT_56834</name>
</gene>
<evidence type="ECO:0000256" key="2">
    <source>
        <dbReference type="PIRSR" id="PIRSR640198-2"/>
    </source>
</evidence>
<dbReference type="HOGENOM" id="CLU_871964_0_0_1"/>
<keyword evidence="5" id="KW-1185">Reference proteome</keyword>
<evidence type="ECO:0000259" key="3">
    <source>
        <dbReference type="PROSITE" id="PS51459"/>
    </source>
</evidence>
<dbReference type="PROSITE" id="PS51459">
    <property type="entry name" value="FIDO"/>
    <property type="match status" value="1"/>
</dbReference>
<dbReference type="PANTHER" id="PTHR13504:SF38">
    <property type="entry name" value="FIDO DOMAIN-CONTAINING PROTEIN"/>
    <property type="match status" value="1"/>
</dbReference>
<accession>B3RWP9</accession>
<dbReference type="GeneID" id="6754273"/>